<accession>A0A1J4L3R2</accession>
<organism evidence="1 2">
    <name type="scientific">Tritrichomonas foetus</name>
    <dbReference type="NCBI Taxonomy" id="1144522"/>
    <lineage>
        <taxon>Eukaryota</taxon>
        <taxon>Metamonada</taxon>
        <taxon>Parabasalia</taxon>
        <taxon>Tritrichomonadida</taxon>
        <taxon>Tritrichomonadidae</taxon>
        <taxon>Tritrichomonas</taxon>
    </lineage>
</organism>
<dbReference type="GeneID" id="94848648"/>
<dbReference type="VEuPathDB" id="TrichDB:TRFO_41716"/>
<dbReference type="RefSeq" id="XP_068369726.1">
    <property type="nucleotide sequence ID" value="XM_068513944.1"/>
</dbReference>
<dbReference type="Proteomes" id="UP000179807">
    <property type="component" value="Unassembled WGS sequence"/>
</dbReference>
<gene>
    <name evidence="1" type="ORF">TRFO_41716</name>
</gene>
<name>A0A1J4L3R2_9EUKA</name>
<comment type="caution">
    <text evidence="1">The sequence shown here is derived from an EMBL/GenBank/DDBJ whole genome shotgun (WGS) entry which is preliminary data.</text>
</comment>
<protein>
    <submittedName>
        <fullName evidence="1">Uncharacterized protein</fullName>
    </submittedName>
</protein>
<evidence type="ECO:0000313" key="2">
    <source>
        <dbReference type="Proteomes" id="UP000179807"/>
    </source>
</evidence>
<dbReference type="EMBL" id="MLAK01000095">
    <property type="protein sequence ID" value="OHT16590.1"/>
    <property type="molecule type" value="Genomic_DNA"/>
</dbReference>
<evidence type="ECO:0000313" key="1">
    <source>
        <dbReference type="EMBL" id="OHT16590.1"/>
    </source>
</evidence>
<dbReference type="AlphaFoldDB" id="A0A1J4L3R2"/>
<sequence>MNQSKQNYCENEADSLEKDVEILIDAANFRVEQCLKSLFLSNIQRELLQVYFSLSGLTMTQSDFGKFSSQTLIMNLILNFY</sequence>
<proteinExistence type="predicted"/>
<keyword evidence="2" id="KW-1185">Reference proteome</keyword>
<reference evidence="1" key="1">
    <citation type="submission" date="2016-10" db="EMBL/GenBank/DDBJ databases">
        <authorList>
            <person name="Benchimol M."/>
            <person name="Almeida L.G."/>
            <person name="Vasconcelos A.T."/>
            <person name="Perreira-Neves A."/>
            <person name="Rosa I.A."/>
            <person name="Tasca T."/>
            <person name="Bogo M.R."/>
            <person name="de Souza W."/>
        </authorList>
    </citation>
    <scope>NUCLEOTIDE SEQUENCE [LARGE SCALE GENOMIC DNA]</scope>
    <source>
        <strain evidence="1">K</strain>
    </source>
</reference>